<dbReference type="InterPro" id="IPR050987">
    <property type="entry name" value="AtrR-like"/>
</dbReference>
<organism evidence="8 9">
    <name type="scientific">Aspergillus terreus</name>
    <dbReference type="NCBI Taxonomy" id="33178"/>
    <lineage>
        <taxon>Eukaryota</taxon>
        <taxon>Fungi</taxon>
        <taxon>Dikarya</taxon>
        <taxon>Ascomycota</taxon>
        <taxon>Pezizomycotina</taxon>
        <taxon>Eurotiomycetes</taxon>
        <taxon>Eurotiomycetidae</taxon>
        <taxon>Eurotiales</taxon>
        <taxon>Aspergillaceae</taxon>
        <taxon>Aspergillus</taxon>
        <taxon>Aspergillus subgen. Circumdati</taxon>
    </lineage>
</organism>
<evidence type="ECO:0000256" key="5">
    <source>
        <dbReference type="ARBA" id="ARBA00023163"/>
    </source>
</evidence>
<dbReference type="CDD" id="cd12148">
    <property type="entry name" value="fungal_TF_MHR"/>
    <property type="match status" value="1"/>
</dbReference>
<feature type="domain" description="Xylanolytic transcriptional activator regulatory" evidence="7">
    <location>
        <begin position="97"/>
        <end position="170"/>
    </location>
</feature>
<proteinExistence type="predicted"/>
<dbReference type="Proteomes" id="UP000452235">
    <property type="component" value="Unassembled WGS sequence"/>
</dbReference>
<protein>
    <recommendedName>
        <fullName evidence="7">Xylanolytic transcriptional activator regulatory domain-containing protein</fullName>
    </recommendedName>
</protein>
<evidence type="ECO:0000256" key="2">
    <source>
        <dbReference type="ARBA" id="ARBA00022723"/>
    </source>
</evidence>
<evidence type="ECO:0000256" key="6">
    <source>
        <dbReference type="ARBA" id="ARBA00023242"/>
    </source>
</evidence>
<dbReference type="GO" id="GO:0006351">
    <property type="term" value="P:DNA-templated transcription"/>
    <property type="evidence" value="ECO:0007669"/>
    <property type="project" value="InterPro"/>
</dbReference>
<keyword evidence="6" id="KW-0539">Nucleus</keyword>
<keyword evidence="5" id="KW-0804">Transcription</keyword>
<dbReference type="Pfam" id="PF04082">
    <property type="entry name" value="Fungal_trans"/>
    <property type="match status" value="1"/>
</dbReference>
<evidence type="ECO:0000256" key="3">
    <source>
        <dbReference type="ARBA" id="ARBA00023015"/>
    </source>
</evidence>
<dbReference type="GO" id="GO:0005634">
    <property type="term" value="C:nucleus"/>
    <property type="evidence" value="ECO:0007669"/>
    <property type="project" value="UniProtKB-SubCell"/>
</dbReference>
<dbReference type="SMART" id="SM00906">
    <property type="entry name" value="Fungal_trans"/>
    <property type="match status" value="1"/>
</dbReference>
<evidence type="ECO:0000256" key="1">
    <source>
        <dbReference type="ARBA" id="ARBA00004123"/>
    </source>
</evidence>
<dbReference type="InterPro" id="IPR007219">
    <property type="entry name" value="XnlR_reg_dom"/>
</dbReference>
<evidence type="ECO:0000259" key="7">
    <source>
        <dbReference type="SMART" id="SM00906"/>
    </source>
</evidence>
<dbReference type="PANTHER" id="PTHR46910">
    <property type="entry name" value="TRANSCRIPTION FACTOR PDR1"/>
    <property type="match status" value="1"/>
</dbReference>
<keyword evidence="4" id="KW-0238">DNA-binding</keyword>
<dbReference type="OrthoDB" id="3266505at2759"/>
<dbReference type="GO" id="GO:0003677">
    <property type="term" value="F:DNA binding"/>
    <property type="evidence" value="ECO:0007669"/>
    <property type="project" value="UniProtKB-KW"/>
</dbReference>
<dbReference type="PANTHER" id="PTHR46910:SF3">
    <property type="entry name" value="HALOTOLERANCE PROTEIN 9-RELATED"/>
    <property type="match status" value="1"/>
</dbReference>
<evidence type="ECO:0000313" key="8">
    <source>
        <dbReference type="EMBL" id="GFF13267.1"/>
    </source>
</evidence>
<accession>A0A5M3YW69</accession>
<dbReference type="EMBL" id="BLJY01000002">
    <property type="protein sequence ID" value="GFF13267.1"/>
    <property type="molecule type" value="Genomic_DNA"/>
</dbReference>
<keyword evidence="3" id="KW-0805">Transcription regulation</keyword>
<evidence type="ECO:0000313" key="9">
    <source>
        <dbReference type="Proteomes" id="UP000452235"/>
    </source>
</evidence>
<reference evidence="8 9" key="1">
    <citation type="submission" date="2020-01" db="EMBL/GenBank/DDBJ databases">
        <title>Aspergillus terreus IFO 6365 whole genome shotgun sequence.</title>
        <authorList>
            <person name="Kanamasa S."/>
            <person name="Takahashi H."/>
        </authorList>
    </citation>
    <scope>NUCLEOTIDE SEQUENCE [LARGE SCALE GENOMIC DNA]</scope>
    <source>
        <strain evidence="8 9">IFO 6365</strain>
    </source>
</reference>
<comment type="subcellular location">
    <subcellularLocation>
        <location evidence="1">Nucleus</location>
    </subcellularLocation>
</comment>
<evidence type="ECO:0000256" key="4">
    <source>
        <dbReference type="ARBA" id="ARBA00023125"/>
    </source>
</evidence>
<gene>
    <name evidence="8" type="ORF">ATEIFO6365_0002037700</name>
</gene>
<keyword evidence="9" id="KW-1185">Reference proteome</keyword>
<dbReference type="VEuPathDB" id="FungiDB:ATEG_02284"/>
<keyword evidence="2" id="KW-0479">Metal-binding</keyword>
<name>A0A5M3YW69_ASPTE</name>
<sequence length="542" mass="60854">MWLSNFAMESRSSGQNDHQVVMAQIWICLAHGKCTQSPRVHSEEGRHSAGWSLFGAAVDLIGDLLACFRNCSNPTLVLQTFSLMVVYLFRLDANERAEKFLALTVSHAHHLGFHRSKVVLQMSAFNDEMVRRLWWCLHAMDRRMSIETGHPFIIQDVNVDTPQPRDLSDDWLTRYKNDPRTSAELDSEIHSELSNNECITPIPYLTATIRYSRVLGKIWETIYSANMTDMSPTPTLLQYLEQLVHGAQKEISPDFSTNQLGGSANTLPNDCPWWRKKQQMLMRIRWLSLRILIRKSILHQSHRPPDTRLDILDNEITCIQTACQIIREFKQVADENTISAYPFLHSLVGATLVSLGLIIKEPSFRGDYGDITLHAAKSLERYCHRTWVSGRMLRAICRLSQIASRVLCSNESPATRRVTGGQAREIASSSSYPTMLDLSKGPSNDVTTVCSDAVTPQPPAGNPVMTDSNATDRVNEAPSMSFPTLADPSQLVMADFDFEQSFINDIAPLCQPYGCPDTFSDMQPGAPASTEMTWLESLLGGE</sequence>
<comment type="caution">
    <text evidence="8">The sequence shown here is derived from an EMBL/GenBank/DDBJ whole genome shotgun (WGS) entry which is preliminary data.</text>
</comment>
<dbReference type="GO" id="GO:0008270">
    <property type="term" value="F:zinc ion binding"/>
    <property type="evidence" value="ECO:0007669"/>
    <property type="project" value="InterPro"/>
</dbReference>
<dbReference type="GO" id="GO:0003700">
    <property type="term" value="F:DNA-binding transcription factor activity"/>
    <property type="evidence" value="ECO:0007669"/>
    <property type="project" value="InterPro"/>
</dbReference>
<dbReference type="AlphaFoldDB" id="A0A5M3YW69"/>